<dbReference type="Proteomes" id="UP001239111">
    <property type="component" value="Chromosome 1"/>
</dbReference>
<accession>A0ACC2PNN8</accession>
<keyword evidence="2" id="KW-1185">Reference proteome</keyword>
<gene>
    <name evidence="1" type="ORF">QAD02_019991</name>
</gene>
<sequence>MIRVCLVVVLFPMALMSLAPSANLEFLGKHYKLTESDSGFNDIMVELDIGWFKRIIGNAQYPVVTITKNDSMYTILTDCPFKTNVFEFKLDEVFNQEAIDDCTVKTIITLQEIRHD</sequence>
<protein>
    <submittedName>
        <fullName evidence="1">Uncharacterized protein</fullName>
    </submittedName>
</protein>
<evidence type="ECO:0000313" key="2">
    <source>
        <dbReference type="Proteomes" id="UP001239111"/>
    </source>
</evidence>
<organism evidence="1 2">
    <name type="scientific">Eretmocerus hayati</name>
    <dbReference type="NCBI Taxonomy" id="131215"/>
    <lineage>
        <taxon>Eukaryota</taxon>
        <taxon>Metazoa</taxon>
        <taxon>Ecdysozoa</taxon>
        <taxon>Arthropoda</taxon>
        <taxon>Hexapoda</taxon>
        <taxon>Insecta</taxon>
        <taxon>Pterygota</taxon>
        <taxon>Neoptera</taxon>
        <taxon>Endopterygota</taxon>
        <taxon>Hymenoptera</taxon>
        <taxon>Apocrita</taxon>
        <taxon>Proctotrupomorpha</taxon>
        <taxon>Chalcidoidea</taxon>
        <taxon>Aphelinidae</taxon>
        <taxon>Aphelininae</taxon>
        <taxon>Eretmocerus</taxon>
    </lineage>
</organism>
<evidence type="ECO:0000313" key="1">
    <source>
        <dbReference type="EMBL" id="KAJ8684199.1"/>
    </source>
</evidence>
<comment type="caution">
    <text evidence="1">The sequence shown here is derived from an EMBL/GenBank/DDBJ whole genome shotgun (WGS) entry which is preliminary data.</text>
</comment>
<name>A0ACC2PNN8_9HYME</name>
<proteinExistence type="predicted"/>
<dbReference type="EMBL" id="CM056741">
    <property type="protein sequence ID" value="KAJ8684199.1"/>
    <property type="molecule type" value="Genomic_DNA"/>
</dbReference>
<reference evidence="1" key="1">
    <citation type="submission" date="2023-04" db="EMBL/GenBank/DDBJ databases">
        <title>A chromosome-level genome assembly of the parasitoid wasp Eretmocerus hayati.</title>
        <authorList>
            <person name="Zhong Y."/>
            <person name="Liu S."/>
            <person name="Liu Y."/>
        </authorList>
    </citation>
    <scope>NUCLEOTIDE SEQUENCE</scope>
    <source>
        <strain evidence="1">ZJU_SS_LIU_2023</strain>
    </source>
</reference>